<comment type="caution">
    <text evidence="1">The sequence shown here is derived from an EMBL/GenBank/DDBJ whole genome shotgun (WGS) entry which is preliminary data.</text>
</comment>
<reference evidence="2" key="1">
    <citation type="journal article" date="2019" name="Int. J. Syst. Evol. Microbiol.">
        <title>The Global Catalogue of Microorganisms (GCM) 10K type strain sequencing project: providing services to taxonomists for standard genome sequencing and annotation.</title>
        <authorList>
            <consortium name="The Broad Institute Genomics Platform"/>
            <consortium name="The Broad Institute Genome Sequencing Center for Infectious Disease"/>
            <person name="Wu L."/>
            <person name="Ma J."/>
        </authorList>
    </citation>
    <scope>NUCLEOTIDE SEQUENCE [LARGE SCALE GENOMIC DNA]</scope>
    <source>
        <strain evidence="2">CGMCC 4.7645</strain>
    </source>
</reference>
<dbReference type="EMBL" id="JBHUKR010000021">
    <property type="protein sequence ID" value="MFD2421028.1"/>
    <property type="molecule type" value="Genomic_DNA"/>
</dbReference>
<dbReference type="Proteomes" id="UP001597417">
    <property type="component" value="Unassembled WGS sequence"/>
</dbReference>
<proteinExistence type="predicted"/>
<protein>
    <submittedName>
        <fullName evidence="1">Uncharacterized protein</fullName>
    </submittedName>
</protein>
<dbReference type="RefSeq" id="WP_378269391.1">
    <property type="nucleotide sequence ID" value="NZ_JBHUKR010000021.1"/>
</dbReference>
<accession>A0ABW5G160</accession>
<keyword evidence="2" id="KW-1185">Reference proteome</keyword>
<gene>
    <name evidence="1" type="ORF">ACFSXZ_32340</name>
</gene>
<name>A0ABW5G160_9PSEU</name>
<evidence type="ECO:0000313" key="2">
    <source>
        <dbReference type="Proteomes" id="UP001597417"/>
    </source>
</evidence>
<sequence>MSERGLDALTGHNVLPVAPDHDENLHLLRTPRDPFKQAGVKIGFGTDLLGAHHDLVQPA</sequence>
<evidence type="ECO:0000313" key="1">
    <source>
        <dbReference type="EMBL" id="MFD2421028.1"/>
    </source>
</evidence>
<organism evidence="1 2">
    <name type="scientific">Amycolatopsis pigmentata</name>
    <dbReference type="NCBI Taxonomy" id="450801"/>
    <lineage>
        <taxon>Bacteria</taxon>
        <taxon>Bacillati</taxon>
        <taxon>Actinomycetota</taxon>
        <taxon>Actinomycetes</taxon>
        <taxon>Pseudonocardiales</taxon>
        <taxon>Pseudonocardiaceae</taxon>
        <taxon>Amycolatopsis</taxon>
    </lineage>
</organism>